<name>A0A413CW00_9FIRM</name>
<gene>
    <name evidence="2" type="ORF">DWV56_03710</name>
</gene>
<dbReference type="RefSeq" id="WP_083783555.1">
    <property type="nucleotide sequence ID" value="NZ_CABLCL010000109.1"/>
</dbReference>
<accession>A0A413CW00</accession>
<dbReference type="InterPro" id="IPR001584">
    <property type="entry name" value="Integrase_cat-core"/>
</dbReference>
<dbReference type="EMBL" id="QSAT01000008">
    <property type="protein sequence ID" value="RGW75849.1"/>
    <property type="molecule type" value="Genomic_DNA"/>
</dbReference>
<evidence type="ECO:0000313" key="3">
    <source>
        <dbReference type="Proteomes" id="UP000284651"/>
    </source>
</evidence>
<dbReference type="Pfam" id="PF13333">
    <property type="entry name" value="rve_2"/>
    <property type="match status" value="1"/>
</dbReference>
<dbReference type="Proteomes" id="UP000284651">
    <property type="component" value="Unassembled WGS sequence"/>
</dbReference>
<dbReference type="GO" id="GO:0015074">
    <property type="term" value="P:DNA integration"/>
    <property type="evidence" value="ECO:0007669"/>
    <property type="project" value="InterPro"/>
</dbReference>
<dbReference type="AlphaFoldDB" id="A0A413CW00"/>
<proteinExistence type="predicted"/>
<organism evidence="2 3">
    <name type="scientific">Holdemanella biformis</name>
    <dbReference type="NCBI Taxonomy" id="1735"/>
    <lineage>
        <taxon>Bacteria</taxon>
        <taxon>Bacillati</taxon>
        <taxon>Bacillota</taxon>
        <taxon>Erysipelotrichia</taxon>
        <taxon>Erysipelotrichales</taxon>
        <taxon>Erysipelotrichaceae</taxon>
        <taxon>Holdemanella</taxon>
    </lineage>
</organism>
<reference evidence="2 3" key="1">
    <citation type="submission" date="2018-08" db="EMBL/GenBank/DDBJ databases">
        <title>A genome reference for cultivated species of the human gut microbiota.</title>
        <authorList>
            <person name="Zou Y."/>
            <person name="Xue W."/>
            <person name="Luo G."/>
        </authorList>
    </citation>
    <scope>NUCLEOTIDE SEQUENCE [LARGE SCALE GENOMIC DNA]</scope>
    <source>
        <strain evidence="2 3">AF10-31</strain>
    </source>
</reference>
<sequence>MNYNNQRNVTKLKGLTPIEYRNQSLCANLISKKMRSLHFNCSYFNSFECFARSASRQLF</sequence>
<comment type="caution">
    <text evidence="2">The sequence shown here is derived from an EMBL/GenBank/DDBJ whole genome shotgun (WGS) entry which is preliminary data.</text>
</comment>
<evidence type="ECO:0000259" key="1">
    <source>
        <dbReference type="Pfam" id="PF13333"/>
    </source>
</evidence>
<feature type="domain" description="Integrase catalytic" evidence="1">
    <location>
        <begin position="3"/>
        <end position="25"/>
    </location>
</feature>
<evidence type="ECO:0000313" key="2">
    <source>
        <dbReference type="EMBL" id="RGW75849.1"/>
    </source>
</evidence>
<protein>
    <recommendedName>
        <fullName evidence="1">Integrase catalytic domain-containing protein</fullName>
    </recommendedName>
</protein>